<evidence type="ECO:0000313" key="8">
    <source>
        <dbReference type="Proteomes" id="UP000460715"/>
    </source>
</evidence>
<dbReference type="InterPro" id="IPR007867">
    <property type="entry name" value="GMC_OxRtase_C"/>
</dbReference>
<name>A0A845B7G6_9PROT</name>
<organism evidence="7 8">
    <name type="scientific">Teichococcus coralli</name>
    <dbReference type="NCBI Taxonomy" id="2545983"/>
    <lineage>
        <taxon>Bacteria</taxon>
        <taxon>Pseudomonadati</taxon>
        <taxon>Pseudomonadota</taxon>
        <taxon>Alphaproteobacteria</taxon>
        <taxon>Acetobacterales</taxon>
        <taxon>Roseomonadaceae</taxon>
        <taxon>Roseomonas</taxon>
    </lineage>
</organism>
<evidence type="ECO:0000256" key="4">
    <source>
        <dbReference type="ARBA" id="ARBA00023002"/>
    </source>
</evidence>
<accession>A0A845B7G6</accession>
<keyword evidence="4" id="KW-0560">Oxidoreductase</keyword>
<dbReference type="OrthoDB" id="9798604at2"/>
<dbReference type="Proteomes" id="UP000460715">
    <property type="component" value="Unassembled WGS sequence"/>
</dbReference>
<comment type="similarity">
    <text evidence="1">Belongs to the GMC oxidoreductase family.</text>
</comment>
<dbReference type="SUPFAM" id="SSF51905">
    <property type="entry name" value="FAD/NAD(P)-binding domain"/>
    <property type="match status" value="1"/>
</dbReference>
<comment type="caution">
    <text evidence="7">The sequence shown here is derived from an EMBL/GenBank/DDBJ whole genome shotgun (WGS) entry which is preliminary data.</text>
</comment>
<dbReference type="PANTHER" id="PTHR46056:SF12">
    <property type="entry name" value="LONG-CHAIN-ALCOHOL OXIDASE"/>
    <property type="match status" value="1"/>
</dbReference>
<dbReference type="PANTHER" id="PTHR46056">
    <property type="entry name" value="LONG-CHAIN-ALCOHOL OXIDASE"/>
    <property type="match status" value="1"/>
</dbReference>
<dbReference type="Pfam" id="PF05199">
    <property type="entry name" value="GMC_oxred_C"/>
    <property type="match status" value="1"/>
</dbReference>
<sequence length="595" mass="65596">MERKARMSRLPKKDVVIVGLGWTGSIMAHELAMAGLDVVAIERGPWRDTAADYNIGTAPDELRYAVRQDIFLRPAQDTQTARNSPDQMALPIRKYGSYLPGNGVGGAGVHWNGHTWRFFPSDFRLRSHYVERYGAGIIPEDCTVQDWPVSYDELEPHYDFFEKVNGTSGKAGNLKGAIQPGGNPFEGWRSDEYPTRPLSPNLAQTMFQKAATDLGMHPFPLPSGNISEAYTNPYGVRLAPCTYCGFCEWFGCANYSKASPLTCVMPALVRQPNFEARTLCEVTRVNTTPDGKMATGVTYVDADGREWEQPADLVLLCAYALFNVRLLMVSKIGAQYDPASNTGTLGRNYAYQTNAGSVGYFSKDTNFNSFAGAGSLGMMADDYNGDNFDHTGLSFIGGANINCTTTNARPIRTHPTQPGAPKWGSAWKRSMVDTVNHYQSVGTQGSSMAYRDCYLDLDPTYTDRLGRPLMRMTFDFKENDLKMSRHVVDKTAEIVRAMGAEKVTTSYKKGPWSVVPYQTTHNTGGAVMSSTPRDGVVNRYTQHWDVPNLFVAGACLFPQNAGYNPTGTVGALTYWALEAIKNHYLKNPGEALVQA</sequence>
<dbReference type="Gene3D" id="3.50.50.60">
    <property type="entry name" value="FAD/NAD(P)-binding domain"/>
    <property type="match status" value="2"/>
</dbReference>
<dbReference type="AlphaFoldDB" id="A0A845B7G6"/>
<proteinExistence type="inferred from homology"/>
<dbReference type="Pfam" id="PF00732">
    <property type="entry name" value="GMC_oxred_N"/>
    <property type="match status" value="1"/>
</dbReference>
<evidence type="ECO:0000259" key="5">
    <source>
        <dbReference type="Pfam" id="PF00732"/>
    </source>
</evidence>
<dbReference type="InterPro" id="IPR036188">
    <property type="entry name" value="FAD/NAD-bd_sf"/>
</dbReference>
<protein>
    <submittedName>
        <fullName evidence="7">GMC family oxidoreductase</fullName>
    </submittedName>
</protein>
<keyword evidence="8" id="KW-1185">Reference proteome</keyword>
<keyword evidence="2" id="KW-0285">Flavoprotein</keyword>
<evidence type="ECO:0000256" key="3">
    <source>
        <dbReference type="ARBA" id="ARBA00022827"/>
    </source>
</evidence>
<feature type="domain" description="Glucose-methanol-choline oxidoreductase N-terminal" evidence="5">
    <location>
        <begin position="240"/>
        <end position="349"/>
    </location>
</feature>
<dbReference type="EMBL" id="SNVJ01000003">
    <property type="protein sequence ID" value="MXP62645.1"/>
    <property type="molecule type" value="Genomic_DNA"/>
</dbReference>
<gene>
    <name evidence="7" type="ORF">E0493_04665</name>
</gene>
<dbReference type="InterPro" id="IPR000172">
    <property type="entry name" value="GMC_OxRdtase_N"/>
</dbReference>
<feature type="domain" description="Glucose-methanol-choline oxidoreductase C-terminal" evidence="6">
    <location>
        <begin position="451"/>
        <end position="572"/>
    </location>
</feature>
<dbReference type="SUPFAM" id="SSF54373">
    <property type="entry name" value="FAD-linked reductases, C-terminal domain"/>
    <property type="match status" value="1"/>
</dbReference>
<evidence type="ECO:0000256" key="1">
    <source>
        <dbReference type="ARBA" id="ARBA00010790"/>
    </source>
</evidence>
<keyword evidence="3" id="KW-0274">FAD</keyword>
<evidence type="ECO:0000256" key="2">
    <source>
        <dbReference type="ARBA" id="ARBA00022630"/>
    </source>
</evidence>
<dbReference type="GO" id="GO:0016614">
    <property type="term" value="F:oxidoreductase activity, acting on CH-OH group of donors"/>
    <property type="evidence" value="ECO:0007669"/>
    <property type="project" value="InterPro"/>
</dbReference>
<evidence type="ECO:0000313" key="7">
    <source>
        <dbReference type="EMBL" id="MXP62645.1"/>
    </source>
</evidence>
<dbReference type="GO" id="GO:0050660">
    <property type="term" value="F:flavin adenine dinucleotide binding"/>
    <property type="evidence" value="ECO:0007669"/>
    <property type="project" value="InterPro"/>
</dbReference>
<evidence type="ECO:0000259" key="6">
    <source>
        <dbReference type="Pfam" id="PF05199"/>
    </source>
</evidence>
<reference evidence="7 8" key="1">
    <citation type="submission" date="2019-03" db="EMBL/GenBank/DDBJ databases">
        <title>Roseomonas sp. a novel Roseomonas species isolated from Sea whip Gorgonian.</title>
        <authorList>
            <person name="Li F."/>
            <person name="Pan X."/>
            <person name="Huang S."/>
            <person name="Li Z."/>
            <person name="Meng B."/>
        </authorList>
    </citation>
    <scope>NUCLEOTIDE SEQUENCE [LARGE SCALE GENOMIC DNA]</scope>
    <source>
        <strain evidence="7 8">M0104</strain>
    </source>
</reference>